<dbReference type="GO" id="GO:0051539">
    <property type="term" value="F:4 iron, 4 sulfur cluster binding"/>
    <property type="evidence" value="ECO:0007669"/>
    <property type="project" value="UniProtKB-KW"/>
</dbReference>
<evidence type="ECO:0000256" key="5">
    <source>
        <dbReference type="ARBA" id="ARBA00023014"/>
    </source>
</evidence>
<dbReference type="PANTHER" id="PTHR10849:SF35">
    <property type="entry name" value="FORMATE HYDROGENLYASE SUBUNIT 6-RELATED"/>
    <property type="match status" value="1"/>
</dbReference>
<evidence type="ECO:0000256" key="1">
    <source>
        <dbReference type="ARBA" id="ARBA00022485"/>
    </source>
</evidence>
<keyword evidence="5" id="KW-0411">Iron-sulfur</keyword>
<dbReference type="SUPFAM" id="SSF54862">
    <property type="entry name" value="4Fe-4S ferredoxins"/>
    <property type="match status" value="1"/>
</dbReference>
<dbReference type="PROSITE" id="PS00198">
    <property type="entry name" value="4FE4S_FER_1"/>
    <property type="match status" value="2"/>
</dbReference>
<feature type="domain" description="4Fe-4S ferredoxin-type" evidence="6">
    <location>
        <begin position="63"/>
        <end position="92"/>
    </location>
</feature>
<evidence type="ECO:0000259" key="6">
    <source>
        <dbReference type="PROSITE" id="PS51379"/>
    </source>
</evidence>
<dbReference type="PROSITE" id="PS51379">
    <property type="entry name" value="4FE4S_FER_2"/>
    <property type="match status" value="2"/>
</dbReference>
<keyword evidence="2" id="KW-0479">Metal-binding</keyword>
<dbReference type="GO" id="GO:0009060">
    <property type="term" value="P:aerobic respiration"/>
    <property type="evidence" value="ECO:0007669"/>
    <property type="project" value="TreeGrafter"/>
</dbReference>
<dbReference type="GO" id="GO:0016020">
    <property type="term" value="C:membrane"/>
    <property type="evidence" value="ECO:0007669"/>
    <property type="project" value="InterPro"/>
</dbReference>
<evidence type="ECO:0000256" key="2">
    <source>
        <dbReference type="ARBA" id="ARBA00022723"/>
    </source>
</evidence>
<keyword evidence="4" id="KW-0408">Iron</keyword>
<comment type="caution">
    <text evidence="7">The sequence shown here is derived from an EMBL/GenBank/DDBJ whole genome shotgun (WGS) entry which is preliminary data.</text>
</comment>
<dbReference type="Pfam" id="PF12838">
    <property type="entry name" value="Fer4_7"/>
    <property type="match status" value="1"/>
</dbReference>
<name>A0A0P8A0E1_9EURY</name>
<evidence type="ECO:0000256" key="4">
    <source>
        <dbReference type="ARBA" id="ARBA00023004"/>
    </source>
</evidence>
<keyword evidence="3" id="KW-0677">Repeat</keyword>
<evidence type="ECO:0000313" key="8">
    <source>
        <dbReference type="Proteomes" id="UP000050360"/>
    </source>
</evidence>
<proteinExistence type="predicted"/>
<reference evidence="7 8" key="1">
    <citation type="submission" date="2015-09" db="EMBL/GenBank/DDBJ databases">
        <title>A metagenomics-based metabolic model of nitrate-dependent anaerobic oxidation of methane by Methanoperedens-like archaea.</title>
        <authorList>
            <person name="Arshad A."/>
            <person name="Speth D.R."/>
            <person name="De Graaf R.M."/>
            <person name="Op Den Camp H.J."/>
            <person name="Jetten M.S."/>
            <person name="Welte C.U."/>
        </authorList>
    </citation>
    <scope>NUCLEOTIDE SEQUENCE [LARGE SCALE GENOMIC DNA]</scope>
</reference>
<feature type="domain" description="4Fe-4S ferredoxin-type" evidence="6">
    <location>
        <begin position="31"/>
        <end position="59"/>
    </location>
</feature>
<keyword evidence="1" id="KW-0004">4Fe-4S</keyword>
<dbReference type="GO" id="GO:0003954">
    <property type="term" value="F:NADH dehydrogenase activity"/>
    <property type="evidence" value="ECO:0007669"/>
    <property type="project" value="TreeGrafter"/>
</dbReference>
<dbReference type="AlphaFoldDB" id="A0A0P8A0E1"/>
<evidence type="ECO:0000256" key="3">
    <source>
        <dbReference type="ARBA" id="ARBA00022737"/>
    </source>
</evidence>
<protein>
    <submittedName>
        <fullName evidence="7">Energy-conserving hydrogenase subunit echF</fullName>
    </submittedName>
</protein>
<dbReference type="GO" id="GO:0046872">
    <property type="term" value="F:metal ion binding"/>
    <property type="evidence" value="ECO:0007669"/>
    <property type="project" value="UniProtKB-KW"/>
</dbReference>
<dbReference type="InterPro" id="IPR017896">
    <property type="entry name" value="4Fe4S_Fe-S-bd"/>
</dbReference>
<accession>A0A0P8A0E1</accession>
<organism evidence="7 8">
    <name type="scientific">Candidatus Methanoperedens nitratireducens</name>
    <dbReference type="NCBI Taxonomy" id="1392998"/>
    <lineage>
        <taxon>Archaea</taxon>
        <taxon>Methanobacteriati</taxon>
        <taxon>Methanobacteriota</taxon>
        <taxon>Stenosarchaea group</taxon>
        <taxon>Methanomicrobia</taxon>
        <taxon>Methanosarcinales</taxon>
        <taxon>ANME-2 cluster</taxon>
        <taxon>Candidatus Methanoperedentaceae</taxon>
        <taxon>Candidatus Methanoperedens</taxon>
    </lineage>
</organism>
<dbReference type="Gene3D" id="3.30.70.3270">
    <property type="match status" value="1"/>
</dbReference>
<sequence length="111" mass="12126">MLEILRKTIKAGCQTTKYPAVPDIAPEGFRGKPEISDKCTFCGDCIKVCPPGVIWFTGKSGEKTLSLSYCGCIFCGRCEEACGYGAIKLTQEYELASKTKEDLVTSIRSKL</sequence>
<dbReference type="InterPro" id="IPR010226">
    <property type="entry name" value="NADH_quinone_OxRdtase_chainI"/>
</dbReference>
<gene>
    <name evidence="7" type="primary">echF</name>
    <name evidence="7" type="ORF">MPEBLZ_04044</name>
</gene>
<dbReference type="EMBL" id="LKCM01000364">
    <property type="protein sequence ID" value="KPQ41404.1"/>
    <property type="molecule type" value="Genomic_DNA"/>
</dbReference>
<dbReference type="PANTHER" id="PTHR10849">
    <property type="entry name" value="NADH DEHYDROGENASE UBIQUINONE IRON-SULFUR PROTEIN 8, MITOCHONDRIAL"/>
    <property type="match status" value="1"/>
</dbReference>
<dbReference type="Proteomes" id="UP000050360">
    <property type="component" value="Unassembled WGS sequence"/>
</dbReference>
<evidence type="ECO:0000313" key="7">
    <source>
        <dbReference type="EMBL" id="KPQ41404.1"/>
    </source>
</evidence>
<dbReference type="InterPro" id="IPR017900">
    <property type="entry name" value="4Fe4S_Fe_S_CS"/>
</dbReference>